<dbReference type="AlphaFoldDB" id="A0A650CQS6"/>
<dbReference type="RefSeq" id="WP_156007639.1">
    <property type="nucleotide sequence ID" value="NZ_CP045483.1"/>
</dbReference>
<protein>
    <recommendedName>
        <fullName evidence="3">ATPase</fullName>
    </recommendedName>
</protein>
<gene>
    <name evidence="1" type="ORF">D1868_09450</name>
</gene>
<accession>A0A650CQS6</accession>
<dbReference type="Proteomes" id="UP000423396">
    <property type="component" value="Chromosome"/>
</dbReference>
<evidence type="ECO:0000313" key="2">
    <source>
        <dbReference type="Proteomes" id="UP000423396"/>
    </source>
</evidence>
<dbReference type="KEGG" id="sazo:D1868_09450"/>
<evidence type="ECO:0008006" key="3">
    <source>
        <dbReference type="Google" id="ProtNLM"/>
    </source>
</evidence>
<keyword evidence="2" id="KW-1185">Reference proteome</keyword>
<dbReference type="OrthoDB" id="39107at2157"/>
<dbReference type="GeneID" id="42799294"/>
<dbReference type="EMBL" id="CP045483">
    <property type="protein sequence ID" value="QGR20190.1"/>
    <property type="molecule type" value="Genomic_DNA"/>
</dbReference>
<name>A0A650CQS6_9CREN</name>
<organism evidence="1 2">
    <name type="scientific">Stygiolobus azoricus</name>
    <dbReference type="NCBI Taxonomy" id="41675"/>
    <lineage>
        <taxon>Archaea</taxon>
        <taxon>Thermoproteota</taxon>
        <taxon>Thermoprotei</taxon>
        <taxon>Sulfolobales</taxon>
        <taxon>Sulfolobaceae</taxon>
        <taxon>Stygiolobus</taxon>
    </lineage>
</organism>
<proteinExistence type="predicted"/>
<sequence>MRVLVNGLLQFDSGKTTFSLSLLSTLMQNGIEIFPHKPVAGHNAWYSFSTLLRSEELNALVGNDALKYYDEIMRYKSEKSGITNIINEINPFAVLLAPPDLQKINFDVRLYKELINEGVIVMLRVFDCESVFHFSLQDFEKVIPESLTAKILHLQKIFKATEVSKEKLRELVDSSPMITEKCTRRVFQNYKNVLIESYNDALSPNYASLDVDLMFVVTPGKVFLIEEFKKVIGLFTYPPWIVPVSSFMKYVRVVRSWNIEVGRYQLNDNLLDFVLKFIDKNE</sequence>
<evidence type="ECO:0000313" key="1">
    <source>
        <dbReference type="EMBL" id="QGR20190.1"/>
    </source>
</evidence>
<reference evidence="1 2" key="1">
    <citation type="submission" date="2019-10" db="EMBL/GenBank/DDBJ databases">
        <title>Genome Sequences from Six Type Strain Members of the Archaeal Family Sulfolobaceae: Acidianus ambivalens, Acidianus infernus, Metallosphaera prunae, Stygiolobus azoricus, Sulfolobus metallicus, and Sulfurisphaera ohwakuensis.</title>
        <authorList>
            <person name="Counts J.A."/>
            <person name="Kelly R.M."/>
        </authorList>
    </citation>
    <scope>NUCLEOTIDE SEQUENCE [LARGE SCALE GENOMIC DNA]</scope>
    <source>
        <strain evidence="1 2">FC6</strain>
    </source>
</reference>